<dbReference type="InterPro" id="IPR019251">
    <property type="entry name" value="DUF2231_TM"/>
</dbReference>
<name>D7E580_NOSA0</name>
<gene>
    <name evidence="3" type="ordered locus">Aazo_1740</name>
</gene>
<keyword evidence="1" id="KW-0812">Transmembrane</keyword>
<evidence type="ECO:0000256" key="1">
    <source>
        <dbReference type="SAM" id="Phobius"/>
    </source>
</evidence>
<feature type="transmembrane region" description="Helical" evidence="1">
    <location>
        <begin position="50"/>
        <end position="70"/>
    </location>
</feature>
<keyword evidence="1" id="KW-0472">Membrane</keyword>
<evidence type="ECO:0000313" key="4">
    <source>
        <dbReference type="Proteomes" id="UP000001511"/>
    </source>
</evidence>
<keyword evidence="1" id="KW-1133">Transmembrane helix</keyword>
<proteinExistence type="predicted"/>
<dbReference type="Proteomes" id="UP000001511">
    <property type="component" value="Chromosome"/>
</dbReference>
<feature type="domain" description="DUF2231" evidence="2">
    <location>
        <begin position="15"/>
        <end position="159"/>
    </location>
</feature>
<feature type="transmembrane region" description="Helical" evidence="1">
    <location>
        <begin position="129"/>
        <end position="146"/>
    </location>
</feature>
<dbReference type="eggNOG" id="COG4244">
    <property type="taxonomic scope" value="Bacteria"/>
</dbReference>
<evidence type="ECO:0000313" key="3">
    <source>
        <dbReference type="EMBL" id="ADI63877.1"/>
    </source>
</evidence>
<reference evidence="3 4" key="1">
    <citation type="journal article" date="2010" name="PLoS ONE">
        <title>Genome erosion in a nitrogen-fixing vertically transmitted endosymbiotic multicellular cyanobacterium.</title>
        <authorList>
            <person name="Ran L."/>
            <person name="Larsson J."/>
            <person name="Vigil-Stenman T."/>
            <person name="Nylander J.A."/>
            <person name="Ininbergs K."/>
            <person name="Zheng W.W."/>
            <person name="Lapidus A."/>
            <person name="Lowry S."/>
            <person name="Haselkorn R."/>
            <person name="Bergman B."/>
        </authorList>
    </citation>
    <scope>NUCLEOTIDE SEQUENCE [LARGE SCALE GENOMIC DNA]</scope>
    <source>
        <strain evidence="3 4">0708</strain>
    </source>
</reference>
<dbReference type="OrthoDB" id="511427at2"/>
<accession>D7E580</accession>
<dbReference type="STRING" id="551115.Aazo_1740"/>
<sequence length="171" mass="19282">MFALTLNSQNLPYPDPIHPIVVHFIAMVFFSFICDILGHSTYNAHLFEVAFWNILVGAMATFVAIVFGQFEAGLAQVYSVVQSTLNFHTLIGWSLGAIIAAITAWRFMIRDHLRRAERHRNPLKLPPGYLGIATFLICLVFLQVYLGSKLFWVYSLHVEAVVKVMKQGVSP</sequence>
<dbReference type="KEGG" id="naz:Aazo_1740"/>
<organism evidence="3 4">
    <name type="scientific">Nostoc azollae (strain 0708)</name>
    <name type="common">Anabaena azollae (strain 0708)</name>
    <dbReference type="NCBI Taxonomy" id="551115"/>
    <lineage>
        <taxon>Bacteria</taxon>
        <taxon>Bacillati</taxon>
        <taxon>Cyanobacteriota</taxon>
        <taxon>Cyanophyceae</taxon>
        <taxon>Nostocales</taxon>
        <taxon>Nostocaceae</taxon>
        <taxon>Trichormus</taxon>
    </lineage>
</organism>
<feature type="transmembrane region" description="Helical" evidence="1">
    <location>
        <begin position="20"/>
        <end position="38"/>
    </location>
</feature>
<dbReference type="AlphaFoldDB" id="D7E580"/>
<dbReference type="EMBL" id="CP002059">
    <property type="protein sequence ID" value="ADI63877.1"/>
    <property type="molecule type" value="Genomic_DNA"/>
</dbReference>
<keyword evidence="4" id="KW-1185">Reference proteome</keyword>
<feature type="transmembrane region" description="Helical" evidence="1">
    <location>
        <begin position="90"/>
        <end position="108"/>
    </location>
</feature>
<dbReference type="HOGENOM" id="CLU_107155_5_1_3"/>
<protein>
    <recommendedName>
        <fullName evidence="2">DUF2231 domain-containing protein</fullName>
    </recommendedName>
</protein>
<dbReference type="RefSeq" id="WP_013190895.1">
    <property type="nucleotide sequence ID" value="NC_014248.1"/>
</dbReference>
<dbReference type="Pfam" id="PF09990">
    <property type="entry name" value="DUF2231"/>
    <property type="match status" value="1"/>
</dbReference>
<evidence type="ECO:0000259" key="2">
    <source>
        <dbReference type="Pfam" id="PF09990"/>
    </source>
</evidence>